<keyword evidence="4 10" id="KW-0853">WD repeat</keyword>
<comment type="similarity">
    <text evidence="2">Belongs to the WD repeat SEC13 family.</text>
</comment>
<evidence type="ECO:0000256" key="8">
    <source>
        <dbReference type="ARBA" id="ARBA00023132"/>
    </source>
</evidence>
<keyword evidence="12" id="KW-1185">Reference proteome</keyword>
<dbReference type="PROSITE" id="PS50294">
    <property type="entry name" value="WD_REPEATS_REGION"/>
    <property type="match status" value="2"/>
</dbReference>
<dbReference type="PROSITE" id="PS50082">
    <property type="entry name" value="WD_REPEATS_2"/>
    <property type="match status" value="2"/>
</dbReference>
<dbReference type="GO" id="GO:0034198">
    <property type="term" value="P:cellular response to amino acid starvation"/>
    <property type="evidence" value="ECO:0007669"/>
    <property type="project" value="TreeGrafter"/>
</dbReference>
<dbReference type="PANTHER" id="PTHR11024">
    <property type="entry name" value="NUCLEAR PORE COMPLEX PROTEIN SEC13 / SEH1 FAMILY MEMBER"/>
    <property type="match status" value="1"/>
</dbReference>
<evidence type="ECO:0000256" key="3">
    <source>
        <dbReference type="ARBA" id="ARBA00022448"/>
    </source>
</evidence>
<feature type="repeat" description="WD" evidence="10">
    <location>
        <begin position="339"/>
        <end position="371"/>
    </location>
</feature>
<gene>
    <name evidence="11" type="ORF">SeMB42_g00188</name>
</gene>
<dbReference type="Gene3D" id="2.130.10.10">
    <property type="entry name" value="YVTN repeat-like/Quinoprotein amine dehydrogenase"/>
    <property type="match status" value="1"/>
</dbReference>
<evidence type="ECO:0000256" key="2">
    <source>
        <dbReference type="ARBA" id="ARBA00010102"/>
    </source>
</evidence>
<reference evidence="11 12" key="1">
    <citation type="journal article" date="2019" name="Sci. Rep.">
        <title>Comparative genomics of chytrid fungi reveal insights into the obligate biotrophic and pathogenic lifestyle of Synchytrium endobioticum.</title>
        <authorList>
            <person name="van de Vossenberg B.T.L.H."/>
            <person name="Warris S."/>
            <person name="Nguyen H.D.T."/>
            <person name="van Gent-Pelzer M.P.E."/>
            <person name="Joly D.L."/>
            <person name="van de Geest H.C."/>
            <person name="Bonants P.J.M."/>
            <person name="Smith D.S."/>
            <person name="Levesque C.A."/>
            <person name="van der Lee T.A.J."/>
        </authorList>
    </citation>
    <scope>NUCLEOTIDE SEQUENCE [LARGE SCALE GENOMIC DNA]</scope>
    <source>
        <strain evidence="11 12">MB42</strain>
    </source>
</reference>
<dbReference type="PANTHER" id="PTHR11024:SF3">
    <property type="entry name" value="NUCLEOPORIN SEH1"/>
    <property type="match status" value="1"/>
</dbReference>
<dbReference type="AlphaFoldDB" id="A0A507DTT9"/>
<accession>A0A507DTT9</accession>
<sequence length="388" mass="42764">MGASRFAVRSSRFPAGLQSSDAPVSISISIAFPGHWHSEIAHMALEQISKFNAQHEDLIHDIAYDYYGKRLATCSSDHRIKIWDYDEAQEHWVFSDSIKEHEASVLKVSWAHPEFGQLLASCSTDRTVKILEENETAPKLRWLRRATILTPALVQDIEFAPNFHGLKLATVAADGVLRIYEPQDPTNMGSWGTLTDVVELAVGVKEPDGHFCLSWSPSRLQPMMLAVGCGRDNAKIIRHDHTNKLTASEILPGHTDVVCDIAWAPHMGRSYQLIATGCKDGHVRIFKLTEESRKSGSSSWQSSSTVGGMAATNAGAIAAGSGAGTGKRRGFKVEMVADFNDHNAEVWRVEWNVTGTMLSSSGDDGVVRLWKATYLDEWRCMGKIEAEG</sequence>
<dbReference type="GO" id="GO:0031080">
    <property type="term" value="C:nuclear pore outer ring"/>
    <property type="evidence" value="ECO:0007669"/>
    <property type="project" value="TreeGrafter"/>
</dbReference>
<evidence type="ECO:0000256" key="9">
    <source>
        <dbReference type="ARBA" id="ARBA00023242"/>
    </source>
</evidence>
<dbReference type="InterPro" id="IPR037363">
    <property type="entry name" value="Sec13/Seh1_fam"/>
</dbReference>
<evidence type="ECO:0000256" key="7">
    <source>
        <dbReference type="ARBA" id="ARBA00022927"/>
    </source>
</evidence>
<keyword evidence="3" id="KW-0813">Transport</keyword>
<dbReference type="SUPFAM" id="SSF50978">
    <property type="entry name" value="WD40 repeat-like"/>
    <property type="match status" value="1"/>
</dbReference>
<name>A0A507DTT9_9FUNG</name>
<proteinExistence type="inferred from homology"/>
<evidence type="ECO:0000313" key="11">
    <source>
        <dbReference type="EMBL" id="TPX54645.1"/>
    </source>
</evidence>
<dbReference type="Pfam" id="PF00400">
    <property type="entry name" value="WD40"/>
    <property type="match status" value="4"/>
</dbReference>
<evidence type="ECO:0008006" key="13">
    <source>
        <dbReference type="Google" id="ProtNLM"/>
    </source>
</evidence>
<evidence type="ECO:0000256" key="1">
    <source>
        <dbReference type="ARBA" id="ARBA00004567"/>
    </source>
</evidence>
<dbReference type="GO" id="GO:0005198">
    <property type="term" value="F:structural molecule activity"/>
    <property type="evidence" value="ECO:0007669"/>
    <property type="project" value="InterPro"/>
</dbReference>
<dbReference type="STRING" id="286115.A0A507DTT9"/>
<evidence type="ECO:0000313" key="12">
    <source>
        <dbReference type="Proteomes" id="UP000317494"/>
    </source>
</evidence>
<evidence type="ECO:0000256" key="10">
    <source>
        <dbReference type="PROSITE-ProRule" id="PRU00221"/>
    </source>
</evidence>
<dbReference type="InterPro" id="IPR015943">
    <property type="entry name" value="WD40/YVTN_repeat-like_dom_sf"/>
</dbReference>
<feature type="repeat" description="WD" evidence="10">
    <location>
        <begin position="52"/>
        <end position="93"/>
    </location>
</feature>
<dbReference type="GO" id="GO:0015031">
    <property type="term" value="P:protein transport"/>
    <property type="evidence" value="ECO:0007669"/>
    <property type="project" value="UniProtKB-KW"/>
</dbReference>
<comment type="caution">
    <text evidence="11">The sequence shown here is derived from an EMBL/GenBank/DDBJ whole genome shotgun (WGS) entry which is preliminary data.</text>
</comment>
<comment type="subcellular location">
    <subcellularLocation>
        <location evidence="1">Nucleus</location>
        <location evidence="1">Nuclear pore complex</location>
    </subcellularLocation>
</comment>
<dbReference type="InterPro" id="IPR001680">
    <property type="entry name" value="WD40_rpt"/>
</dbReference>
<dbReference type="GO" id="GO:1904263">
    <property type="term" value="P:positive regulation of TORC1 signaling"/>
    <property type="evidence" value="ECO:0007669"/>
    <property type="project" value="TreeGrafter"/>
</dbReference>
<evidence type="ECO:0000256" key="5">
    <source>
        <dbReference type="ARBA" id="ARBA00022737"/>
    </source>
</evidence>
<dbReference type="GO" id="GO:0051028">
    <property type="term" value="P:mRNA transport"/>
    <property type="evidence" value="ECO:0007669"/>
    <property type="project" value="UniProtKB-KW"/>
</dbReference>
<dbReference type="Proteomes" id="UP000317494">
    <property type="component" value="Unassembled WGS sequence"/>
</dbReference>
<evidence type="ECO:0000256" key="6">
    <source>
        <dbReference type="ARBA" id="ARBA00022816"/>
    </source>
</evidence>
<keyword evidence="8" id="KW-0811">Translocation</keyword>
<dbReference type="GO" id="GO:0035859">
    <property type="term" value="C:Seh1-associated complex"/>
    <property type="evidence" value="ECO:0007669"/>
    <property type="project" value="TreeGrafter"/>
</dbReference>
<dbReference type="SMART" id="SM00320">
    <property type="entry name" value="WD40"/>
    <property type="match status" value="5"/>
</dbReference>
<keyword evidence="5" id="KW-0677">Repeat</keyword>
<dbReference type="EMBL" id="QEAN01000003">
    <property type="protein sequence ID" value="TPX54645.1"/>
    <property type="molecule type" value="Genomic_DNA"/>
</dbReference>
<organism evidence="11 12">
    <name type="scientific">Synchytrium endobioticum</name>
    <dbReference type="NCBI Taxonomy" id="286115"/>
    <lineage>
        <taxon>Eukaryota</taxon>
        <taxon>Fungi</taxon>
        <taxon>Fungi incertae sedis</taxon>
        <taxon>Chytridiomycota</taxon>
        <taxon>Chytridiomycota incertae sedis</taxon>
        <taxon>Chytridiomycetes</taxon>
        <taxon>Synchytriales</taxon>
        <taxon>Synchytriaceae</taxon>
        <taxon>Synchytrium</taxon>
    </lineage>
</organism>
<protein>
    <recommendedName>
        <fullName evidence="13">Anaphase-promoting complex subunit 4 WD40 domain-containing protein</fullName>
    </recommendedName>
</protein>
<keyword evidence="9" id="KW-0539">Nucleus</keyword>
<dbReference type="VEuPathDB" id="FungiDB:SeMB42_g00188"/>
<dbReference type="InterPro" id="IPR036322">
    <property type="entry name" value="WD40_repeat_dom_sf"/>
</dbReference>
<keyword evidence="6" id="KW-0509">mRNA transport</keyword>
<keyword evidence="7" id="KW-0653">Protein transport</keyword>
<evidence type="ECO:0000256" key="4">
    <source>
        <dbReference type="ARBA" id="ARBA00022574"/>
    </source>
</evidence>
<keyword evidence="8" id="KW-0906">Nuclear pore complex</keyword>